<dbReference type="InterPro" id="IPR026444">
    <property type="entry name" value="Secre_tail"/>
</dbReference>
<evidence type="ECO:0000313" key="1">
    <source>
        <dbReference type="EMBL" id="MFC7666988.1"/>
    </source>
</evidence>
<dbReference type="EMBL" id="JBHTEK010000001">
    <property type="protein sequence ID" value="MFC7666988.1"/>
    <property type="molecule type" value="Genomic_DNA"/>
</dbReference>
<proteinExistence type="predicted"/>
<dbReference type="Proteomes" id="UP001596513">
    <property type="component" value="Unassembled WGS sequence"/>
</dbReference>
<dbReference type="RefSeq" id="WP_380201156.1">
    <property type="nucleotide sequence ID" value="NZ_JBHTEK010000001.1"/>
</dbReference>
<reference evidence="2" key="1">
    <citation type="journal article" date="2019" name="Int. J. Syst. Evol. Microbiol.">
        <title>The Global Catalogue of Microorganisms (GCM) 10K type strain sequencing project: providing services to taxonomists for standard genome sequencing and annotation.</title>
        <authorList>
            <consortium name="The Broad Institute Genomics Platform"/>
            <consortium name="The Broad Institute Genome Sequencing Center for Infectious Disease"/>
            <person name="Wu L."/>
            <person name="Ma J."/>
        </authorList>
    </citation>
    <scope>NUCLEOTIDE SEQUENCE [LARGE SCALE GENOMIC DNA]</scope>
    <source>
        <strain evidence="2">JCM 19635</strain>
    </source>
</reference>
<name>A0ABW2U0H5_9BACT</name>
<accession>A0ABW2U0H5</accession>
<protein>
    <submittedName>
        <fullName evidence="1">T9SS type A sorting domain-containing protein</fullName>
    </submittedName>
</protein>
<dbReference type="Gene3D" id="2.60.40.10">
    <property type="entry name" value="Immunoglobulins"/>
    <property type="match status" value="1"/>
</dbReference>
<dbReference type="InterPro" id="IPR013783">
    <property type="entry name" value="Ig-like_fold"/>
</dbReference>
<organism evidence="1 2">
    <name type="scientific">Hymenobacter humi</name>
    <dbReference type="NCBI Taxonomy" id="1411620"/>
    <lineage>
        <taxon>Bacteria</taxon>
        <taxon>Pseudomonadati</taxon>
        <taxon>Bacteroidota</taxon>
        <taxon>Cytophagia</taxon>
        <taxon>Cytophagales</taxon>
        <taxon>Hymenobacteraceae</taxon>
        <taxon>Hymenobacter</taxon>
    </lineage>
</organism>
<sequence length="479" mass="51155">MTIEQATLTVYGNIRQNAGGLRGTVTRAPGVRDASKNSTLVLAGAGQIITGRLGVPDVIVAGSGIKSVTGTLAPSNTLSFQPTSPANGVIVQSAFEDQSGATNLFVPVVFDTTLQTLIDLGADGVINQEPGYGETNVSYVRGVLRAEHKLTNGIKEPFGNIGLDITANYTSVPNIYIFRIVDDPLQSPTSPTGRIAKPIKRQYLIDNALDSENPSFSAAMLSVVFHYLDSVSELNGIPEENLTMFRSRSNGPPYAPVFGTLDADKNIVTRLDLPSLTRFTLTLGDKKNPLPVTLTKFDAKRMGADVLVTWQTALETNSKGFEVQVSTNGTDFRTLASVASASANSSSAKSYSYLDTERNKAGKRYYRLRQIDLDGKDAYFAPVVVSFDGKAISAGLVAYPNPFNGAESLHLAFTSATGGKGQLRISDMTGRTIRQEAVELAAGLTDLSVKGLTDLKAGIYIVNFTLPTGEVKNLKVVKQ</sequence>
<evidence type="ECO:0000313" key="2">
    <source>
        <dbReference type="Proteomes" id="UP001596513"/>
    </source>
</evidence>
<keyword evidence="2" id="KW-1185">Reference proteome</keyword>
<gene>
    <name evidence="1" type="ORF">ACFQT0_05815</name>
</gene>
<dbReference type="NCBIfam" id="TIGR04183">
    <property type="entry name" value="Por_Secre_tail"/>
    <property type="match status" value="1"/>
</dbReference>
<comment type="caution">
    <text evidence="1">The sequence shown here is derived from an EMBL/GenBank/DDBJ whole genome shotgun (WGS) entry which is preliminary data.</text>
</comment>